<proteinExistence type="inferred from homology"/>
<keyword evidence="11" id="KW-1185">Reference proteome</keyword>
<evidence type="ECO:0000256" key="8">
    <source>
        <dbReference type="PIRSR" id="PIRSR600175-2"/>
    </source>
</evidence>
<dbReference type="Proteomes" id="UP001162480">
    <property type="component" value="Chromosome 18"/>
</dbReference>
<evidence type="ECO:0000256" key="7">
    <source>
        <dbReference type="ARBA" id="ARBA00023180"/>
    </source>
</evidence>
<accession>A0AA36BLE0</accession>
<evidence type="ECO:0000256" key="2">
    <source>
        <dbReference type="ARBA" id="ARBA00006459"/>
    </source>
</evidence>
<feature type="transmembrane region" description="Helical" evidence="9">
    <location>
        <begin position="319"/>
        <end position="344"/>
    </location>
</feature>
<comment type="subcellular location">
    <subcellularLocation>
        <location evidence="1">Membrane</location>
        <topology evidence="1">Multi-pass membrane protein</topology>
    </subcellularLocation>
</comment>
<feature type="transmembrane region" description="Helical" evidence="9">
    <location>
        <begin position="423"/>
        <end position="442"/>
    </location>
</feature>
<dbReference type="InterPro" id="IPR037272">
    <property type="entry name" value="SNS_sf"/>
</dbReference>
<feature type="transmembrane region" description="Helical" evidence="9">
    <location>
        <begin position="51"/>
        <end position="70"/>
    </location>
</feature>
<dbReference type="AlphaFoldDB" id="A0AA36BLE0"/>
<organism evidence="10 11">
    <name type="scientific">Octopus vulgaris</name>
    <name type="common">Common octopus</name>
    <dbReference type="NCBI Taxonomy" id="6645"/>
    <lineage>
        <taxon>Eukaryota</taxon>
        <taxon>Metazoa</taxon>
        <taxon>Spiralia</taxon>
        <taxon>Lophotrochozoa</taxon>
        <taxon>Mollusca</taxon>
        <taxon>Cephalopoda</taxon>
        <taxon>Coleoidea</taxon>
        <taxon>Octopodiformes</taxon>
        <taxon>Octopoda</taxon>
        <taxon>Incirrata</taxon>
        <taxon>Octopodidae</taxon>
        <taxon>Octopus</taxon>
    </lineage>
</organism>
<feature type="transmembrane region" description="Helical" evidence="9">
    <location>
        <begin position="381"/>
        <end position="403"/>
    </location>
</feature>
<dbReference type="PROSITE" id="PS50267">
    <property type="entry name" value="NA_NEUROTRAN_SYMP_3"/>
    <property type="match status" value="1"/>
</dbReference>
<feature type="transmembrane region" description="Helical" evidence="9">
    <location>
        <begin position="531"/>
        <end position="553"/>
    </location>
</feature>
<feature type="disulfide bond" evidence="8">
    <location>
        <begin position="136"/>
        <end position="145"/>
    </location>
</feature>
<dbReference type="InterPro" id="IPR000175">
    <property type="entry name" value="Na/ntran_symport"/>
</dbReference>
<comment type="similarity">
    <text evidence="2">Belongs to the sodium:neurotransmitter symporter (SNF) (TC 2.A.22) family.</text>
</comment>
<evidence type="ECO:0000256" key="5">
    <source>
        <dbReference type="ARBA" id="ARBA00022989"/>
    </source>
</evidence>
<keyword evidence="5 9" id="KW-1133">Transmembrane helix</keyword>
<dbReference type="PANTHER" id="PTHR11616">
    <property type="entry name" value="SODIUM/CHLORIDE DEPENDENT TRANSPORTER"/>
    <property type="match status" value="1"/>
</dbReference>
<keyword evidence="3" id="KW-0813">Transport</keyword>
<feature type="transmembrane region" description="Helical" evidence="9">
    <location>
        <begin position="90"/>
        <end position="110"/>
    </location>
</feature>
<sequence length="615" mass="69109">MFSQVGFMKSTELMDSMADGETYKPQWNLVEFTLLSIFPIHLSFLHIHKDLSVIIHFIFLSVLCIPPLFLQLKLGGHLQKGIVGMLSTYFPIWKGVGIAALVHLMLICIYQGPVVAEVASYMFISVAQQPYLWGTCDNSWNTNYCSPGVVSSITGLPEMTKRSAYEFYTFEFWQITDGIDHVHGFPHWRFTETVSRMTVPMLPIASASVWLLVLLMVALGGRVFGWILAVVTPIAISCTLVVLGYGLARLDQEPTKDMLKLIFTIPDFKLSHFTSEDIFTKCMSSFVHIQMALPLWFGIAPTMGKMTGFGKIHKNVTWLLMILMYGVFWMLPTLTMAPYLGNLIQKSQAILSDVPLSGYPLIFDTMATAFSYLRIPPAYALLFYLSIFLYHVLFLCVAILTLVDNIMESLIPCLERNSINKTFINVVVTFLVVGVINALGVPHTTNAGPYFNTLMTVSLERLVFLVVVLTFIGLIVVYAKQNFSLAERIMMGVWFALSCLATAGIWVYKFVHGQDELNYKGSVYSETWETISWIVSGVPFVFVLVGAIHAIMVGRGPCCQRFLGTFQESSRQSRLDNGRTYHRAEPSAPPYVYMDGDAFPLDHLPYKSDPDLNPL</sequence>
<evidence type="ECO:0000313" key="11">
    <source>
        <dbReference type="Proteomes" id="UP001162480"/>
    </source>
</evidence>
<evidence type="ECO:0000256" key="4">
    <source>
        <dbReference type="ARBA" id="ARBA00022692"/>
    </source>
</evidence>
<feature type="transmembrane region" description="Helical" evidence="9">
    <location>
        <begin position="491"/>
        <end position="511"/>
    </location>
</feature>
<name>A0AA36BLE0_OCTVU</name>
<keyword evidence="4 9" id="KW-0812">Transmembrane</keyword>
<evidence type="ECO:0000256" key="3">
    <source>
        <dbReference type="ARBA" id="ARBA00022448"/>
    </source>
</evidence>
<evidence type="ECO:0000256" key="9">
    <source>
        <dbReference type="SAM" id="Phobius"/>
    </source>
</evidence>
<feature type="transmembrane region" description="Helical" evidence="9">
    <location>
        <begin position="199"/>
        <end position="220"/>
    </location>
</feature>
<dbReference type="PANTHER" id="PTHR11616:SF321">
    <property type="entry name" value="SODIUM-DEPENDENT NUTRIENT AMINO ACID TRANSPORTER 1-RELATED"/>
    <property type="match status" value="1"/>
</dbReference>
<dbReference type="EMBL" id="OX597831">
    <property type="protein sequence ID" value="CAI9736169.1"/>
    <property type="molecule type" value="Genomic_DNA"/>
</dbReference>
<keyword evidence="6 9" id="KW-0472">Membrane</keyword>
<dbReference type="GO" id="GO:0005886">
    <property type="term" value="C:plasma membrane"/>
    <property type="evidence" value="ECO:0007669"/>
    <property type="project" value="TreeGrafter"/>
</dbReference>
<keyword evidence="7" id="KW-0325">Glycoprotein</keyword>
<dbReference type="SUPFAM" id="SSF161070">
    <property type="entry name" value="SNF-like"/>
    <property type="match status" value="1"/>
</dbReference>
<dbReference type="Pfam" id="PF00209">
    <property type="entry name" value="SNF"/>
    <property type="match status" value="1"/>
</dbReference>
<keyword evidence="8" id="KW-1015">Disulfide bond</keyword>
<dbReference type="GO" id="GO:0089718">
    <property type="term" value="P:amino acid import across plasma membrane"/>
    <property type="evidence" value="ECO:0007669"/>
    <property type="project" value="TreeGrafter"/>
</dbReference>
<gene>
    <name evidence="10" type="ORF">OCTVUL_1B027743</name>
</gene>
<feature type="transmembrane region" description="Helical" evidence="9">
    <location>
        <begin position="226"/>
        <end position="248"/>
    </location>
</feature>
<feature type="transmembrane region" description="Helical" evidence="9">
    <location>
        <begin position="462"/>
        <end position="479"/>
    </location>
</feature>
<evidence type="ECO:0000313" key="10">
    <source>
        <dbReference type="EMBL" id="CAI9736169.1"/>
    </source>
</evidence>
<reference evidence="10" key="1">
    <citation type="submission" date="2023-08" db="EMBL/GenBank/DDBJ databases">
        <authorList>
            <person name="Alioto T."/>
            <person name="Alioto T."/>
            <person name="Gomez Garrido J."/>
        </authorList>
    </citation>
    <scope>NUCLEOTIDE SEQUENCE</scope>
</reference>
<dbReference type="GO" id="GO:0005283">
    <property type="term" value="F:amino acid:sodium symporter activity"/>
    <property type="evidence" value="ECO:0007669"/>
    <property type="project" value="TreeGrafter"/>
</dbReference>
<protein>
    <submittedName>
        <fullName evidence="10">Sodium-dependent proline transporter-like</fullName>
    </submittedName>
</protein>
<feature type="transmembrane region" description="Helical" evidence="9">
    <location>
        <begin position="26"/>
        <end position="44"/>
    </location>
</feature>
<evidence type="ECO:0000256" key="6">
    <source>
        <dbReference type="ARBA" id="ARBA00023136"/>
    </source>
</evidence>
<evidence type="ECO:0000256" key="1">
    <source>
        <dbReference type="ARBA" id="ARBA00004141"/>
    </source>
</evidence>